<organism evidence="9 10">
    <name type="scientific">Gambusia affinis</name>
    <name type="common">Western mosquitofish</name>
    <name type="synonym">Heterandria affinis</name>
    <dbReference type="NCBI Taxonomy" id="33528"/>
    <lineage>
        <taxon>Eukaryota</taxon>
        <taxon>Metazoa</taxon>
        <taxon>Chordata</taxon>
        <taxon>Craniata</taxon>
        <taxon>Vertebrata</taxon>
        <taxon>Euteleostomi</taxon>
        <taxon>Actinopterygii</taxon>
        <taxon>Neopterygii</taxon>
        <taxon>Teleostei</taxon>
        <taxon>Neoteleostei</taxon>
        <taxon>Acanthomorphata</taxon>
        <taxon>Ovalentaria</taxon>
        <taxon>Atherinomorphae</taxon>
        <taxon>Cyprinodontiformes</taxon>
        <taxon>Poeciliidae</taxon>
        <taxon>Poeciliinae</taxon>
        <taxon>Gambusia</taxon>
    </lineage>
</organism>
<dbReference type="GO" id="GO:0005634">
    <property type="term" value="C:nucleus"/>
    <property type="evidence" value="ECO:0007669"/>
    <property type="project" value="UniProtKB-SubCell"/>
</dbReference>
<keyword evidence="5" id="KW-0158">Chromosome</keyword>
<comment type="similarity">
    <text evidence="3">Belongs to the CENP-L/IML3 family.</text>
</comment>
<keyword evidence="10" id="KW-1185">Reference proteome</keyword>
<accession>A0A315W944</accession>
<keyword evidence="6" id="KW-0539">Nucleus</keyword>
<evidence type="ECO:0000256" key="1">
    <source>
        <dbReference type="ARBA" id="ARBA00004123"/>
    </source>
</evidence>
<evidence type="ECO:0000313" key="10">
    <source>
        <dbReference type="Proteomes" id="UP000250572"/>
    </source>
</evidence>
<dbReference type="InterPro" id="IPR025204">
    <property type="entry name" value="CENP-L"/>
</dbReference>
<feature type="region of interest" description="Disordered" evidence="8">
    <location>
        <begin position="14"/>
        <end position="38"/>
    </location>
</feature>
<sequence>MPLLTSLQLHLVGSRKTPTSHRQQQSANIRLSSYTSSNSTSSSAMVIEASWDALQKKSHPPGFGTVTTDETPGRGDFLGRWKKNTPFSIASGVYPTGEDYCTRSSSHRHVPCSDPRCCLSPQANGTLEKEMPDSSLCRPDKWSFQSQNGHERTDGMLEDEEEEIEEEEVEDRALFKISFRCTAGRTPHSGVVKRRSKSQSYRRSIRTCFGVASGLGLTPALTARRMNTSRKAPRSQNITEKVKPEHLALLVKTEWQLSYVTPLYQFRHTQLKSYSRQLSAFIAAEKQQGLAVEVGGLQNTFKVSFSVLQGLAETSDDPETVLIQVQSKPMFARQEDPPKTVWSGWLSCINGNPEYLQSLPKDFTCLPLFCSKGAEGLSSLVKSWLQRTFDCCFGPLDINQTTLQWLAALWTNCHMETNIQNLKMIWTLPVLPPLQVTYTVDSDDVLDLWRSTRESSAEKSREAEDEVCIDFSEVTRFMQGLMNHFYRHFRVDLSAGELNQVSSALGSAKLNGKIKVSSSRYLISIFSLLTEWVKKEQALFQGSILNASMPLPVKEGILHQWQSPLSSQLFGKHSQHTWTVDPQCPYQPVTPPIMIWVATEYFSAIGPELFPNTRLHHWCLRAYSVRSTTS</sequence>
<gene>
    <name evidence="9" type="ORF">CCH79_00013210</name>
</gene>
<evidence type="ECO:0000256" key="8">
    <source>
        <dbReference type="SAM" id="MobiDB-lite"/>
    </source>
</evidence>
<comment type="subcellular location">
    <subcellularLocation>
        <location evidence="2">Chromosome</location>
        <location evidence="2">Centromere</location>
    </subcellularLocation>
    <subcellularLocation>
        <location evidence="1">Nucleus</location>
    </subcellularLocation>
</comment>
<evidence type="ECO:0000256" key="6">
    <source>
        <dbReference type="ARBA" id="ARBA00023242"/>
    </source>
</evidence>
<dbReference type="Pfam" id="PF13092">
    <property type="entry name" value="CENP-L"/>
    <property type="match status" value="1"/>
</dbReference>
<dbReference type="PANTHER" id="PTHR31740">
    <property type="entry name" value="CENTROMERE PROTEIN L"/>
    <property type="match status" value="1"/>
</dbReference>
<keyword evidence="7" id="KW-0137">Centromere</keyword>
<dbReference type="STRING" id="33528.ENSGAFP00000009395"/>
<proteinExistence type="inferred from homology"/>
<dbReference type="EMBL" id="NHOQ01000199">
    <property type="protein sequence ID" value="PWA32273.1"/>
    <property type="molecule type" value="Genomic_DNA"/>
</dbReference>
<dbReference type="AlphaFoldDB" id="A0A315W944"/>
<evidence type="ECO:0000256" key="7">
    <source>
        <dbReference type="ARBA" id="ARBA00023328"/>
    </source>
</evidence>
<comment type="caution">
    <text evidence="9">The sequence shown here is derived from an EMBL/GenBank/DDBJ whole genome shotgun (WGS) entry which is preliminary data.</text>
</comment>
<dbReference type="GO" id="GO:0000775">
    <property type="term" value="C:chromosome, centromeric region"/>
    <property type="evidence" value="ECO:0007669"/>
    <property type="project" value="UniProtKB-SubCell"/>
</dbReference>
<protein>
    <recommendedName>
        <fullName evidence="4">Centromere protein L</fullName>
    </recommendedName>
</protein>
<evidence type="ECO:0000256" key="5">
    <source>
        <dbReference type="ARBA" id="ARBA00022454"/>
    </source>
</evidence>
<name>A0A315W944_GAMAF</name>
<dbReference type="PANTHER" id="PTHR31740:SF2">
    <property type="entry name" value="CENTROMERE PROTEIN L"/>
    <property type="match status" value="1"/>
</dbReference>
<evidence type="ECO:0000256" key="4">
    <source>
        <dbReference type="ARBA" id="ARBA00016380"/>
    </source>
</evidence>
<reference evidence="9 10" key="1">
    <citation type="journal article" date="2018" name="G3 (Bethesda)">
        <title>A High-Quality Reference Genome for the Invasive Mosquitofish Gambusia affinis Using a Chicago Library.</title>
        <authorList>
            <person name="Hoffberg S.L."/>
            <person name="Troendle N.J."/>
            <person name="Glenn T.C."/>
            <person name="Mahmud O."/>
            <person name="Louha S."/>
            <person name="Chalopin D."/>
            <person name="Bennetzen J.L."/>
            <person name="Mauricio R."/>
        </authorList>
    </citation>
    <scope>NUCLEOTIDE SEQUENCE [LARGE SCALE GENOMIC DNA]</scope>
    <source>
        <strain evidence="9">NE01/NJP1002.9</strain>
        <tissue evidence="9">Muscle</tissue>
    </source>
</reference>
<evidence type="ECO:0000313" key="9">
    <source>
        <dbReference type="EMBL" id="PWA32273.1"/>
    </source>
</evidence>
<evidence type="ECO:0000256" key="2">
    <source>
        <dbReference type="ARBA" id="ARBA00004584"/>
    </source>
</evidence>
<feature type="compositionally biased region" description="Polar residues" evidence="8">
    <location>
        <begin position="16"/>
        <end position="31"/>
    </location>
</feature>
<dbReference type="Proteomes" id="UP000250572">
    <property type="component" value="Unassembled WGS sequence"/>
</dbReference>
<evidence type="ECO:0000256" key="3">
    <source>
        <dbReference type="ARBA" id="ARBA00011060"/>
    </source>
</evidence>